<gene>
    <name evidence="1" type="ORF">SIN8267_01220</name>
</gene>
<dbReference type="EMBL" id="CAKLPX010000001">
    <property type="protein sequence ID" value="CAH0991119.1"/>
    <property type="molecule type" value="Genomic_DNA"/>
</dbReference>
<dbReference type="NCBIfam" id="TIGR03853">
    <property type="entry name" value="matur_matur"/>
    <property type="match status" value="1"/>
</dbReference>
<dbReference type="Proteomes" id="UP000838100">
    <property type="component" value="Unassembled WGS sequence"/>
</dbReference>
<evidence type="ECO:0008006" key="3">
    <source>
        <dbReference type="Google" id="ProtNLM"/>
    </source>
</evidence>
<name>A0ABN8EIX5_9GAMM</name>
<reference evidence="1" key="1">
    <citation type="submission" date="2021-12" db="EMBL/GenBank/DDBJ databases">
        <authorList>
            <person name="Rodrigo-Torres L."/>
            <person name="Arahal R. D."/>
            <person name="Lucena T."/>
        </authorList>
    </citation>
    <scope>NUCLEOTIDE SEQUENCE</scope>
    <source>
        <strain evidence="1">CECT 8267</strain>
    </source>
</reference>
<evidence type="ECO:0000313" key="1">
    <source>
        <dbReference type="EMBL" id="CAH0991119.1"/>
    </source>
</evidence>
<comment type="caution">
    <text evidence="1">The sequence shown here is derived from an EMBL/GenBank/DDBJ whole genome shotgun (WGS) entry which is preliminary data.</text>
</comment>
<sequence length="80" mass="8873">MSESHHVHNVLNMMIDSGEEYTNDSLLADVAQRFGGDAVFHSCKKHNMSAAEMISFLAGRDKFISTDNGFKADAKKVCQH</sequence>
<dbReference type="InterPro" id="IPR019620">
    <property type="entry name" value="Metal-bd_prot_put"/>
</dbReference>
<protein>
    <recommendedName>
        <fullName evidence="3">Metal-binding protein</fullName>
    </recommendedName>
</protein>
<accession>A0ABN8EIX5</accession>
<evidence type="ECO:0000313" key="2">
    <source>
        <dbReference type="Proteomes" id="UP000838100"/>
    </source>
</evidence>
<proteinExistence type="predicted"/>
<organism evidence="1 2">
    <name type="scientific">Sinobacterium norvegicum</name>
    <dbReference type="NCBI Taxonomy" id="1641715"/>
    <lineage>
        <taxon>Bacteria</taxon>
        <taxon>Pseudomonadati</taxon>
        <taxon>Pseudomonadota</taxon>
        <taxon>Gammaproteobacteria</taxon>
        <taxon>Cellvibrionales</taxon>
        <taxon>Spongiibacteraceae</taxon>
        <taxon>Sinobacterium</taxon>
    </lineage>
</organism>
<dbReference type="RefSeq" id="WP_237443775.1">
    <property type="nucleotide sequence ID" value="NZ_CAKLPX010000001.1"/>
</dbReference>
<dbReference type="Pfam" id="PF10678">
    <property type="entry name" value="DUF2492"/>
    <property type="match status" value="1"/>
</dbReference>
<keyword evidence="2" id="KW-1185">Reference proteome</keyword>